<comment type="similarity">
    <text evidence="3">Belongs to the TMEM8 family.</text>
</comment>
<comment type="subcellular location">
    <subcellularLocation>
        <location evidence="2">Cell membrane</location>
        <topology evidence="2">Multi-pass membrane protein</topology>
    </subcellularLocation>
    <subcellularLocation>
        <location evidence="1">Membrane</location>
        <topology evidence="1">Single-pass type IV membrane protein</topology>
    </subcellularLocation>
</comment>
<dbReference type="Proteomes" id="UP000596660">
    <property type="component" value="Unplaced"/>
</dbReference>
<reference evidence="14" key="2">
    <citation type="submission" date="2021-03" db="UniProtKB">
        <authorList>
            <consortium name="EnsemblPlants"/>
        </authorList>
    </citation>
    <scope>IDENTIFICATION</scope>
</reference>
<dbReference type="GO" id="GO:0015031">
    <property type="term" value="P:protein transport"/>
    <property type="evidence" value="ECO:0007669"/>
    <property type="project" value="UniProtKB-KW"/>
</dbReference>
<dbReference type="CDD" id="cd15841">
    <property type="entry name" value="SNARE_Qc"/>
    <property type="match status" value="1"/>
</dbReference>
<evidence type="ECO:0000259" key="13">
    <source>
        <dbReference type="PROSITE" id="PS50192"/>
    </source>
</evidence>
<organism evidence="14 15">
    <name type="scientific">Chenopodium quinoa</name>
    <name type="common">Quinoa</name>
    <dbReference type="NCBI Taxonomy" id="63459"/>
    <lineage>
        <taxon>Eukaryota</taxon>
        <taxon>Viridiplantae</taxon>
        <taxon>Streptophyta</taxon>
        <taxon>Embryophyta</taxon>
        <taxon>Tracheophyta</taxon>
        <taxon>Spermatophyta</taxon>
        <taxon>Magnoliopsida</taxon>
        <taxon>eudicotyledons</taxon>
        <taxon>Gunneridae</taxon>
        <taxon>Pentapetalae</taxon>
        <taxon>Caryophyllales</taxon>
        <taxon>Chenopodiaceae</taxon>
        <taxon>Chenopodioideae</taxon>
        <taxon>Atripliceae</taxon>
        <taxon>Chenopodium</taxon>
    </lineage>
</organism>
<evidence type="ECO:0000256" key="7">
    <source>
        <dbReference type="ARBA" id="ARBA00022692"/>
    </source>
</evidence>
<evidence type="ECO:0000256" key="3">
    <source>
        <dbReference type="ARBA" id="ARBA00005542"/>
    </source>
</evidence>
<dbReference type="PANTHER" id="PTHR14319:SF3">
    <property type="entry name" value="TRANSMEMBRANE PROTEIN-LIKE PROTEIN"/>
    <property type="match status" value="1"/>
</dbReference>
<name>A0A803KZC8_CHEQI</name>
<evidence type="ECO:0000313" key="14">
    <source>
        <dbReference type="EnsemblPlants" id="AUR62004387-RA:cds"/>
    </source>
</evidence>
<dbReference type="SUPFAM" id="SSF58038">
    <property type="entry name" value="SNARE fusion complex"/>
    <property type="match status" value="1"/>
</dbReference>
<feature type="transmembrane region" description="Helical" evidence="12">
    <location>
        <begin position="916"/>
        <end position="933"/>
    </location>
</feature>
<keyword evidence="11 12" id="KW-0472">Membrane</keyword>
<evidence type="ECO:0000256" key="12">
    <source>
        <dbReference type="SAM" id="Phobius"/>
    </source>
</evidence>
<evidence type="ECO:0000256" key="4">
    <source>
        <dbReference type="ARBA" id="ARBA00009063"/>
    </source>
</evidence>
<keyword evidence="8" id="KW-0653">Protein transport</keyword>
<feature type="transmembrane region" description="Helical" evidence="12">
    <location>
        <begin position="1024"/>
        <end position="1044"/>
    </location>
</feature>
<feature type="transmembrane region" description="Helical" evidence="12">
    <location>
        <begin position="997"/>
        <end position="1018"/>
    </location>
</feature>
<evidence type="ECO:0000256" key="6">
    <source>
        <dbReference type="ARBA" id="ARBA00022475"/>
    </source>
</evidence>
<keyword evidence="10" id="KW-0175">Coiled coil</keyword>
<feature type="transmembrane region" description="Helical" evidence="12">
    <location>
        <begin position="939"/>
        <end position="956"/>
    </location>
</feature>
<keyword evidence="6" id="KW-1003">Cell membrane</keyword>
<protein>
    <recommendedName>
        <fullName evidence="13">t-SNARE coiled-coil homology domain-containing protein</fullName>
    </recommendedName>
</protein>
<evidence type="ECO:0000256" key="2">
    <source>
        <dbReference type="ARBA" id="ARBA00004651"/>
    </source>
</evidence>
<accession>A0A803KZC8</accession>
<sequence>MSLVDIITRVDAICNKYDKYDVDKRREFDVSGEDAFARFYSEFQSNIDTAVGKSDAASSEKNRASAVALFAEVRRIKARLLEELPKLHKLAYKKVKGLSREELEARNDLVSALKERIESIPDGTQVVPKQTGGWTASTSMTAIKIDTHSEAWTRAGYFEQSEEPSKFQQEYEMRKMKQATRIVDYSYSAVLMDEGLDYIAEGLDTLKDMAQAMNEEMDRQEPLMDEMDKKADRATSDLKNTNVRLKDTLTQCAEVSSMLLDVHTRLLVPPAFLLYTMHDDAMHIVYIISFLCVIPLSIDKDEIFKVDLPPWFSSVSIGLESDVNLGHGSVEKISKSTLPLICFRSGSPPLPDSSKKALNHLVLGSLSNGSVGLIESVQNVELCYPLEKRIILNWTNEQITPGVWYVGLFNGVGAMRTQSKMISRGSSYSFSANVSVEGCIASNLWGQFCNQSIKALSCSQAYPDYAIPNVSAADLNDGTTKDVVSCRDPVGNSCLGDNETRVYSLEIIGMVESLTISATVVKLNRTSSFNNADKAGKVAIMCYARYGTIALATMHDFSGDISKGSLIVPSPKVGRWFITIALINLTNGLDAVQESGTRVCYSLSWEVSECPLGKAGFNCTSDIYTLQTVLRKNPSVPFESYYVPLNGIASSNSANFPLAPLISNSTLGNITWTYFVLDIPLGAAGLNLHFRLTSEEKAGYEIYVRYGGLPSADIWDFYYINHINSSDDSMFFLLYNSSKELVDFYVLYAREGTWTFGLKRLNSINSPSLEKTMISVSLERCPKKCSTPHGACQNFVDESGLTVYSYCACDRTHGGIDCSTEIISRRGHMWQSISLVASNVAAVLPAYWALRNKAYAEWVIYTSSGISSGLYHACDVGTWCALTFRVLQFMDFWLSFMAVVNTFVYLADITETSRRTIHAVVSIVTALMAITGATRSSNLVLVIAIGATFLFIGWLIELSTKLRSISFPAGFCLSEFYSWHGIKTSLQNFVKMLLKRFHWGFLVAGFVALTMAAVSWSLENYQNYWIWHSLWHVSIYTSSFLFLCSKVTPRATNTENRRPQIENYQLTRQESGSRGAD</sequence>
<dbReference type="GO" id="GO:0005886">
    <property type="term" value="C:plasma membrane"/>
    <property type="evidence" value="ECO:0007669"/>
    <property type="project" value="UniProtKB-SubCell"/>
</dbReference>
<dbReference type="PANTHER" id="PTHR14319">
    <property type="entry name" value="FIVE-SPAN TRANSMEMBRANE PROTEIN M83"/>
    <property type="match status" value="1"/>
</dbReference>
<feature type="transmembrane region" description="Helical" evidence="12">
    <location>
        <begin position="892"/>
        <end position="909"/>
    </location>
</feature>
<dbReference type="EnsemblPlants" id="AUR62004387-RA">
    <property type="protein sequence ID" value="AUR62004387-RA:cds"/>
    <property type="gene ID" value="AUR62004387"/>
</dbReference>
<proteinExistence type="inferred from homology"/>
<evidence type="ECO:0000256" key="11">
    <source>
        <dbReference type="ARBA" id="ARBA00023136"/>
    </source>
</evidence>
<evidence type="ECO:0000256" key="9">
    <source>
        <dbReference type="ARBA" id="ARBA00022989"/>
    </source>
</evidence>
<dbReference type="OMA" id="FSLEWQV"/>
<dbReference type="Gene3D" id="1.20.5.110">
    <property type="match status" value="1"/>
</dbReference>
<comment type="similarity">
    <text evidence="4">Belongs to the syntaxin family.</text>
</comment>
<keyword evidence="5" id="KW-0813">Transport</keyword>
<dbReference type="Pfam" id="PF12036">
    <property type="entry name" value="DUF3522"/>
    <property type="match status" value="1"/>
</dbReference>
<feature type="domain" description="T-SNARE coiled-coil homology" evidence="13">
    <location>
        <begin position="193"/>
        <end position="248"/>
    </location>
</feature>
<dbReference type="InterPro" id="IPR000727">
    <property type="entry name" value="T_SNARE_dom"/>
</dbReference>
<dbReference type="PROSITE" id="PS50192">
    <property type="entry name" value="T_SNARE"/>
    <property type="match status" value="1"/>
</dbReference>
<keyword evidence="7 12" id="KW-0812">Transmembrane</keyword>
<evidence type="ECO:0000256" key="1">
    <source>
        <dbReference type="ARBA" id="ARBA00004211"/>
    </source>
</evidence>
<dbReference type="AlphaFoldDB" id="A0A803KZC8"/>
<dbReference type="FunFam" id="1.20.5.110:FF:000006">
    <property type="entry name" value="Syntaxin 6"/>
    <property type="match status" value="1"/>
</dbReference>
<dbReference type="Gramene" id="AUR62004387-RA">
    <property type="protein sequence ID" value="AUR62004387-RA:cds"/>
    <property type="gene ID" value="AUR62004387"/>
</dbReference>
<reference evidence="14" key="1">
    <citation type="journal article" date="2017" name="Nature">
        <title>The genome of Chenopodium quinoa.</title>
        <authorList>
            <person name="Jarvis D.E."/>
            <person name="Ho Y.S."/>
            <person name="Lightfoot D.J."/>
            <person name="Schmoeckel S.M."/>
            <person name="Li B."/>
            <person name="Borm T.J.A."/>
            <person name="Ohyanagi H."/>
            <person name="Mineta K."/>
            <person name="Michell C.T."/>
            <person name="Saber N."/>
            <person name="Kharbatia N.M."/>
            <person name="Rupper R.R."/>
            <person name="Sharp A.R."/>
            <person name="Dally N."/>
            <person name="Boughton B.A."/>
            <person name="Woo Y.H."/>
            <person name="Gao G."/>
            <person name="Schijlen E.G.W.M."/>
            <person name="Guo X."/>
            <person name="Momin A.A."/>
            <person name="Negrao S."/>
            <person name="Al-Babili S."/>
            <person name="Gehring C."/>
            <person name="Roessner U."/>
            <person name="Jung C."/>
            <person name="Murphy K."/>
            <person name="Arold S.T."/>
            <person name="Gojobori T."/>
            <person name="van der Linden C.G."/>
            <person name="van Loo E.N."/>
            <person name="Jellen E.N."/>
            <person name="Maughan P.J."/>
            <person name="Tester M."/>
        </authorList>
    </citation>
    <scope>NUCLEOTIDE SEQUENCE [LARGE SCALE GENOMIC DNA]</scope>
    <source>
        <strain evidence="14">cv. PI 614886</strain>
    </source>
</reference>
<evidence type="ECO:0000313" key="15">
    <source>
        <dbReference type="Proteomes" id="UP000596660"/>
    </source>
</evidence>
<keyword evidence="15" id="KW-1185">Reference proteome</keyword>
<evidence type="ECO:0000256" key="5">
    <source>
        <dbReference type="ARBA" id="ARBA00022448"/>
    </source>
</evidence>
<dbReference type="InterPro" id="IPR021910">
    <property type="entry name" value="NGX6/PGAP6/MYMK"/>
</dbReference>
<keyword evidence="9 12" id="KW-1133">Transmembrane helix</keyword>
<evidence type="ECO:0000256" key="10">
    <source>
        <dbReference type="ARBA" id="ARBA00023054"/>
    </source>
</evidence>
<evidence type="ECO:0000256" key="8">
    <source>
        <dbReference type="ARBA" id="ARBA00022927"/>
    </source>
</evidence>